<dbReference type="InterPro" id="IPR013221">
    <property type="entry name" value="Mur_ligase_cen"/>
</dbReference>
<dbReference type="NCBIfam" id="TIGR01087">
    <property type="entry name" value="murD"/>
    <property type="match status" value="1"/>
</dbReference>
<feature type="binding site" evidence="9">
    <location>
        <begin position="110"/>
        <end position="116"/>
    </location>
    <ligand>
        <name>ATP</name>
        <dbReference type="ChEBI" id="CHEBI:30616"/>
    </ligand>
</feature>
<evidence type="ECO:0000259" key="11">
    <source>
        <dbReference type="Pfam" id="PF02875"/>
    </source>
</evidence>
<keyword evidence="14" id="KW-1185">Reference proteome</keyword>
<keyword evidence="9 10" id="KW-0573">Peptidoglycan synthesis</keyword>
<evidence type="ECO:0000256" key="4">
    <source>
        <dbReference type="ARBA" id="ARBA00022598"/>
    </source>
</evidence>
<dbReference type="Pfam" id="PF08245">
    <property type="entry name" value="Mur_ligase_M"/>
    <property type="match status" value="1"/>
</dbReference>
<dbReference type="GO" id="GO:0009252">
    <property type="term" value="P:peptidoglycan biosynthetic process"/>
    <property type="evidence" value="ECO:0007669"/>
    <property type="project" value="UniProtKB-UniRule"/>
</dbReference>
<protein>
    <recommendedName>
        <fullName evidence="9 10">UDP-N-acetylmuramoylalanine--D-glutamate ligase</fullName>
        <ecNumber evidence="9 10">6.3.2.9</ecNumber>
    </recommendedName>
    <alternativeName>
        <fullName evidence="9">D-glutamic acid-adding enzyme</fullName>
    </alternativeName>
    <alternativeName>
        <fullName evidence="9">UDP-N-acetylmuramoyl-L-alanyl-D-glutamate synthetase</fullName>
    </alternativeName>
</protein>
<dbReference type="InterPro" id="IPR036615">
    <property type="entry name" value="Mur_ligase_C_dom_sf"/>
</dbReference>
<keyword evidence="9 10" id="KW-0133">Cell shape</keyword>
<evidence type="ECO:0000256" key="9">
    <source>
        <dbReference type="HAMAP-Rule" id="MF_00639"/>
    </source>
</evidence>
<dbReference type="RefSeq" id="WP_068220981.1">
    <property type="nucleotide sequence ID" value="NZ_CP139724.1"/>
</dbReference>
<dbReference type="InterPro" id="IPR004101">
    <property type="entry name" value="Mur_ligase_C"/>
</dbReference>
<dbReference type="Gene3D" id="3.40.1190.10">
    <property type="entry name" value="Mur-like, catalytic domain"/>
    <property type="match status" value="1"/>
</dbReference>
<feature type="domain" description="Mur ligase C-terminal" evidence="11">
    <location>
        <begin position="309"/>
        <end position="422"/>
    </location>
</feature>
<keyword evidence="6 9" id="KW-0547">Nucleotide-binding</keyword>
<evidence type="ECO:0000256" key="3">
    <source>
        <dbReference type="ARBA" id="ARBA00022490"/>
    </source>
</evidence>
<dbReference type="Gene3D" id="3.40.50.720">
    <property type="entry name" value="NAD(P)-binding Rossmann-like Domain"/>
    <property type="match status" value="1"/>
</dbReference>
<organism evidence="13 14">
    <name type="scientific">Roseivirga spongicola</name>
    <dbReference type="NCBI Taxonomy" id="333140"/>
    <lineage>
        <taxon>Bacteria</taxon>
        <taxon>Pseudomonadati</taxon>
        <taxon>Bacteroidota</taxon>
        <taxon>Cytophagia</taxon>
        <taxon>Cytophagales</taxon>
        <taxon>Roseivirgaceae</taxon>
        <taxon>Roseivirga</taxon>
    </lineage>
</organism>
<evidence type="ECO:0000256" key="8">
    <source>
        <dbReference type="ARBA" id="ARBA00023306"/>
    </source>
</evidence>
<evidence type="ECO:0000256" key="2">
    <source>
        <dbReference type="ARBA" id="ARBA00004752"/>
    </source>
</evidence>
<dbReference type="GO" id="GO:0008360">
    <property type="term" value="P:regulation of cell shape"/>
    <property type="evidence" value="ECO:0007669"/>
    <property type="project" value="UniProtKB-KW"/>
</dbReference>
<evidence type="ECO:0000313" key="13">
    <source>
        <dbReference type="EMBL" id="KYG75175.1"/>
    </source>
</evidence>
<dbReference type="GO" id="GO:0005737">
    <property type="term" value="C:cytoplasm"/>
    <property type="evidence" value="ECO:0007669"/>
    <property type="project" value="UniProtKB-SubCell"/>
</dbReference>
<evidence type="ECO:0000313" key="14">
    <source>
        <dbReference type="Proteomes" id="UP000075606"/>
    </source>
</evidence>
<comment type="pathway">
    <text evidence="2 9 10">Cell wall biogenesis; peptidoglycan biosynthesis.</text>
</comment>
<dbReference type="PROSITE" id="PS01011">
    <property type="entry name" value="FOLYLPOLYGLU_SYNT_1"/>
    <property type="match status" value="1"/>
</dbReference>
<evidence type="ECO:0000256" key="7">
    <source>
        <dbReference type="ARBA" id="ARBA00022840"/>
    </source>
</evidence>
<dbReference type="GO" id="GO:0071555">
    <property type="term" value="P:cell wall organization"/>
    <property type="evidence" value="ECO:0007669"/>
    <property type="project" value="UniProtKB-KW"/>
</dbReference>
<dbReference type="SUPFAM" id="SSF51984">
    <property type="entry name" value="MurCD N-terminal domain"/>
    <property type="match status" value="1"/>
</dbReference>
<gene>
    <name evidence="9" type="primary">murD</name>
    <name evidence="13" type="ORF">AWW68_10220</name>
</gene>
<dbReference type="SUPFAM" id="SSF53244">
    <property type="entry name" value="MurD-like peptide ligases, peptide-binding domain"/>
    <property type="match status" value="1"/>
</dbReference>
<proteinExistence type="inferred from homology"/>
<dbReference type="HAMAP" id="MF_00639">
    <property type="entry name" value="MurD"/>
    <property type="match status" value="1"/>
</dbReference>
<comment type="similarity">
    <text evidence="9">Belongs to the MurCDEF family.</text>
</comment>
<dbReference type="GO" id="GO:0004326">
    <property type="term" value="F:tetrahydrofolylpolyglutamate synthase activity"/>
    <property type="evidence" value="ECO:0007669"/>
    <property type="project" value="InterPro"/>
</dbReference>
<feature type="domain" description="Mur ligase central" evidence="12">
    <location>
        <begin position="108"/>
        <end position="286"/>
    </location>
</feature>
<sequence>MKRKLVILGAGESGIGAALLGKAKGYEVFVSDAGSIKEQYLKELQDNGIEFESGKHTTEKALQADLVVKSPGIPEKAELIQKLRANGNLIISEIEFAAQFTNAKLIGITGTNGKTTTAMLTYHILKTGGFNVGLAGNVGTSFARQVLTENFDWYVLELSSFQLDDSYELKLEIGVLLNITPDHLDRYDNDFQKYIASKMRIFHLVHLGRHAVYWQDDTQIGEGIAKATYGLNAHPFSLSGDAAEITYIQNDRLFYVPNGIEVSAPRADISIKGLHNALNAAAAGNAALVAGVSPEALLEALKTFKGAEHRLEPVRELDGVEYINDSKATNLDSVKYALDAFDSPIVWIAGGVDKGNEYSLVNQLVQDKVKALICLGKDNSKLITSFENLVPTVKSTDDLIQAVRWAKELAEPGDVVLLSPACASFDLFQNYVDRGKQFKKAVLDL</sequence>
<evidence type="ECO:0000259" key="12">
    <source>
        <dbReference type="Pfam" id="PF08245"/>
    </source>
</evidence>
<dbReference type="GO" id="GO:0008764">
    <property type="term" value="F:UDP-N-acetylmuramoylalanine-D-glutamate ligase activity"/>
    <property type="evidence" value="ECO:0007669"/>
    <property type="project" value="UniProtKB-UniRule"/>
</dbReference>
<keyword evidence="3 9" id="KW-0963">Cytoplasm</keyword>
<name>A0A150X8W4_9BACT</name>
<evidence type="ECO:0000256" key="5">
    <source>
        <dbReference type="ARBA" id="ARBA00022618"/>
    </source>
</evidence>
<dbReference type="AlphaFoldDB" id="A0A150X8W4"/>
<comment type="catalytic activity">
    <reaction evidence="9 10">
        <text>UDP-N-acetyl-alpha-D-muramoyl-L-alanine + D-glutamate + ATP = UDP-N-acetyl-alpha-D-muramoyl-L-alanyl-D-glutamate + ADP + phosphate + H(+)</text>
        <dbReference type="Rhea" id="RHEA:16429"/>
        <dbReference type="ChEBI" id="CHEBI:15378"/>
        <dbReference type="ChEBI" id="CHEBI:29986"/>
        <dbReference type="ChEBI" id="CHEBI:30616"/>
        <dbReference type="ChEBI" id="CHEBI:43474"/>
        <dbReference type="ChEBI" id="CHEBI:83898"/>
        <dbReference type="ChEBI" id="CHEBI:83900"/>
        <dbReference type="ChEBI" id="CHEBI:456216"/>
        <dbReference type="EC" id="6.3.2.9"/>
    </reaction>
</comment>
<accession>A0A150X8W4</accession>
<evidence type="ECO:0000256" key="10">
    <source>
        <dbReference type="RuleBase" id="RU003664"/>
    </source>
</evidence>
<dbReference type="Pfam" id="PF21377">
    <property type="entry name" value="MurD_N"/>
    <property type="match status" value="1"/>
</dbReference>
<dbReference type="EMBL" id="LRPC01000023">
    <property type="protein sequence ID" value="KYG75175.1"/>
    <property type="molecule type" value="Genomic_DNA"/>
</dbReference>
<dbReference type="UniPathway" id="UPA00219"/>
<keyword evidence="9 10" id="KW-0961">Cell wall biogenesis/degradation</keyword>
<dbReference type="PANTHER" id="PTHR43692">
    <property type="entry name" value="UDP-N-ACETYLMURAMOYLALANINE--D-GLUTAMATE LIGASE"/>
    <property type="match status" value="1"/>
</dbReference>
<evidence type="ECO:0000256" key="1">
    <source>
        <dbReference type="ARBA" id="ARBA00004496"/>
    </source>
</evidence>
<dbReference type="Proteomes" id="UP000075606">
    <property type="component" value="Unassembled WGS sequence"/>
</dbReference>
<keyword evidence="4 9" id="KW-0436">Ligase</keyword>
<keyword evidence="5 9" id="KW-0132">Cell division</keyword>
<dbReference type="STRING" id="333140.AWW68_10220"/>
<dbReference type="SUPFAM" id="SSF53623">
    <property type="entry name" value="MurD-like peptide ligases, catalytic domain"/>
    <property type="match status" value="1"/>
</dbReference>
<keyword evidence="8 9" id="KW-0131">Cell cycle</keyword>
<dbReference type="InterPro" id="IPR005762">
    <property type="entry name" value="MurD"/>
</dbReference>
<dbReference type="InterPro" id="IPR018109">
    <property type="entry name" value="Folylpolyglutamate_synth_CS"/>
</dbReference>
<dbReference type="GO" id="GO:0005524">
    <property type="term" value="F:ATP binding"/>
    <property type="evidence" value="ECO:0007669"/>
    <property type="project" value="UniProtKB-UniRule"/>
</dbReference>
<comment type="caution">
    <text evidence="13">The sequence shown here is derived from an EMBL/GenBank/DDBJ whole genome shotgun (WGS) entry which is preliminary data.</text>
</comment>
<dbReference type="Pfam" id="PF02875">
    <property type="entry name" value="Mur_ligase_C"/>
    <property type="match status" value="1"/>
</dbReference>
<reference evidence="13 14" key="1">
    <citation type="submission" date="2016-01" db="EMBL/GenBank/DDBJ databases">
        <title>Genome sequencing of Roseivirga spongicola UST030701-084.</title>
        <authorList>
            <person name="Selvaratnam C."/>
            <person name="Thevarajoo S."/>
            <person name="Goh K.M."/>
            <person name="Ee R."/>
            <person name="Chan K.-G."/>
            <person name="Chong C.S."/>
        </authorList>
    </citation>
    <scope>NUCLEOTIDE SEQUENCE [LARGE SCALE GENOMIC DNA]</scope>
    <source>
        <strain evidence="13 14">UST030701-084</strain>
    </source>
</reference>
<dbReference type="PANTHER" id="PTHR43692:SF1">
    <property type="entry name" value="UDP-N-ACETYLMURAMOYLALANINE--D-GLUTAMATE LIGASE"/>
    <property type="match status" value="1"/>
</dbReference>
<dbReference type="Gene3D" id="3.90.190.20">
    <property type="entry name" value="Mur ligase, C-terminal domain"/>
    <property type="match status" value="1"/>
</dbReference>
<comment type="function">
    <text evidence="9 10">Cell wall formation. Catalyzes the addition of glutamate to the nucleotide precursor UDP-N-acetylmuramoyl-L-alanine (UMA).</text>
</comment>
<evidence type="ECO:0000256" key="6">
    <source>
        <dbReference type="ARBA" id="ARBA00022741"/>
    </source>
</evidence>
<dbReference type="InterPro" id="IPR036565">
    <property type="entry name" value="Mur-like_cat_sf"/>
</dbReference>
<keyword evidence="7 9" id="KW-0067">ATP-binding</keyword>
<comment type="subcellular location">
    <subcellularLocation>
        <location evidence="1 9 10">Cytoplasm</location>
    </subcellularLocation>
</comment>
<dbReference type="GO" id="GO:0051301">
    <property type="term" value="P:cell division"/>
    <property type="evidence" value="ECO:0007669"/>
    <property type="project" value="UniProtKB-KW"/>
</dbReference>
<dbReference type="EC" id="6.3.2.9" evidence="9 10"/>